<dbReference type="InterPro" id="IPR015712">
    <property type="entry name" value="DNA-dir_RNA_pol_su2"/>
</dbReference>
<keyword evidence="4 8" id="KW-0808">Transferase</keyword>
<name>A0ABV2ARR0_9EUKA</name>
<dbReference type="PANTHER" id="PTHR20856">
    <property type="entry name" value="DNA-DIRECTED RNA POLYMERASE I SUBUNIT 2"/>
    <property type="match status" value="1"/>
</dbReference>
<organism evidence="8 9">
    <name type="scientific">Bonamia ostreae</name>
    <dbReference type="NCBI Taxonomy" id="126728"/>
    <lineage>
        <taxon>Eukaryota</taxon>
        <taxon>Sar</taxon>
        <taxon>Rhizaria</taxon>
        <taxon>Endomyxa</taxon>
        <taxon>Ascetosporea</taxon>
        <taxon>Haplosporida</taxon>
        <taxon>Bonamia</taxon>
    </lineage>
</organism>
<gene>
    <name evidence="8" type="primary">POLR3B_4</name>
    <name evidence="8" type="ORF">MHBO_003733</name>
</gene>
<evidence type="ECO:0000256" key="6">
    <source>
        <dbReference type="ARBA" id="ARBA00023163"/>
    </source>
</evidence>
<feature type="non-terminal residue" evidence="8">
    <location>
        <position position="1"/>
    </location>
</feature>
<dbReference type="EMBL" id="JBDODL010002424">
    <property type="protein sequence ID" value="MES1922224.1"/>
    <property type="molecule type" value="Genomic_DNA"/>
</dbReference>
<dbReference type="SUPFAM" id="SSF64484">
    <property type="entry name" value="beta and beta-prime subunits of DNA dependent RNA-polymerase"/>
    <property type="match status" value="1"/>
</dbReference>
<reference evidence="8 9" key="1">
    <citation type="journal article" date="2024" name="BMC Biol.">
        <title>Comparative genomics of Ascetosporea gives new insight into the evolutionary basis for animal parasitism in Rhizaria.</title>
        <authorList>
            <person name="Hiltunen Thoren M."/>
            <person name="Onut-Brannstrom I."/>
            <person name="Alfjorden A."/>
            <person name="Peckova H."/>
            <person name="Swords F."/>
            <person name="Hooper C."/>
            <person name="Holzer A.S."/>
            <person name="Bass D."/>
            <person name="Burki F."/>
        </authorList>
    </citation>
    <scope>NUCLEOTIDE SEQUENCE [LARGE SCALE GENOMIC DNA]</scope>
    <source>
        <strain evidence="8">20-A016</strain>
    </source>
</reference>
<keyword evidence="3 8" id="KW-0240">DNA-directed RNA polymerase</keyword>
<dbReference type="GO" id="GO:0000428">
    <property type="term" value="C:DNA-directed RNA polymerase complex"/>
    <property type="evidence" value="ECO:0007669"/>
    <property type="project" value="UniProtKB-KW"/>
</dbReference>
<keyword evidence="9" id="KW-1185">Reference proteome</keyword>
<dbReference type="Proteomes" id="UP001439008">
    <property type="component" value="Unassembled WGS sequence"/>
</dbReference>
<evidence type="ECO:0000313" key="8">
    <source>
        <dbReference type="EMBL" id="MES1922224.1"/>
    </source>
</evidence>
<feature type="domain" description="RNA polymerase beta subunit protrusion" evidence="7">
    <location>
        <begin position="1"/>
        <end position="138"/>
    </location>
</feature>
<dbReference type="Pfam" id="PF04563">
    <property type="entry name" value="RNA_pol_Rpb2_1"/>
    <property type="match status" value="1"/>
</dbReference>
<dbReference type="GO" id="GO:0003899">
    <property type="term" value="F:DNA-directed RNA polymerase activity"/>
    <property type="evidence" value="ECO:0007669"/>
    <property type="project" value="UniProtKB-EC"/>
</dbReference>
<evidence type="ECO:0000259" key="7">
    <source>
        <dbReference type="Pfam" id="PF04563"/>
    </source>
</evidence>
<evidence type="ECO:0000256" key="1">
    <source>
        <dbReference type="ARBA" id="ARBA00006835"/>
    </source>
</evidence>
<dbReference type="InterPro" id="IPR037034">
    <property type="entry name" value="RNA_pol_Rpb2_2_sf"/>
</dbReference>
<evidence type="ECO:0000313" key="9">
    <source>
        <dbReference type="Proteomes" id="UP001439008"/>
    </source>
</evidence>
<accession>A0ABV2ARR0</accession>
<evidence type="ECO:0000256" key="3">
    <source>
        <dbReference type="ARBA" id="ARBA00022478"/>
    </source>
</evidence>
<evidence type="ECO:0000256" key="5">
    <source>
        <dbReference type="ARBA" id="ARBA00022695"/>
    </source>
</evidence>
<proteinExistence type="inferred from homology"/>
<keyword evidence="6" id="KW-0804">Transcription</keyword>
<evidence type="ECO:0000256" key="4">
    <source>
        <dbReference type="ARBA" id="ARBA00022679"/>
    </source>
</evidence>
<dbReference type="InterPro" id="IPR007644">
    <property type="entry name" value="RNA_pol_bsu_protrusion"/>
</dbReference>
<comment type="caution">
    <text evidence="8">The sequence shown here is derived from an EMBL/GenBank/DDBJ whole genome shotgun (WGS) entry which is preliminary data.</text>
</comment>
<dbReference type="EC" id="2.7.7.6" evidence="2"/>
<sequence length="256" mass="29263">YKDIHINQPSFEEEMCVVENVTPHECRLRDTTYSSSIVVDVEYVRNTTIVHKNNIKIGNIPMMLKSDKCILADKTEEELSYLEECPHDPGGYFIVNGTERVILIQEQVFKNRILVERNKDKNISASVTSSTEASKSRTEVYLKNERMFVRANKFTEDIPAVVLLKAMGLESDQEVVHIVGLDYLAVLSQSIEQCRSLGIDTAEQALQYIGNRIRYTKASKSNRTKTEEARFILISVVLSHIPSENFDFYEKGLFTI</sequence>
<dbReference type="Gene3D" id="3.90.1110.10">
    <property type="entry name" value="RNA polymerase Rpb2, domain 2"/>
    <property type="match status" value="1"/>
</dbReference>
<keyword evidence="5 8" id="KW-0548">Nucleotidyltransferase</keyword>
<evidence type="ECO:0000256" key="2">
    <source>
        <dbReference type="ARBA" id="ARBA00012418"/>
    </source>
</evidence>
<comment type="similarity">
    <text evidence="1">Belongs to the RNA polymerase beta chain family.</text>
</comment>
<protein>
    <recommendedName>
        <fullName evidence="2">DNA-directed RNA polymerase</fullName>
        <ecNumber evidence="2">2.7.7.6</ecNumber>
    </recommendedName>
</protein>